<evidence type="ECO:0000313" key="4">
    <source>
        <dbReference type="Proteomes" id="UP000264006"/>
    </source>
</evidence>
<dbReference type="InterPro" id="IPR015943">
    <property type="entry name" value="WD40/YVTN_repeat-like_dom_sf"/>
</dbReference>
<dbReference type="Gene3D" id="2.140.10.10">
    <property type="entry name" value="Quinoprotein alcohol dehydrogenase-like superfamily"/>
    <property type="match status" value="1"/>
</dbReference>
<evidence type="ECO:0000313" key="3">
    <source>
        <dbReference type="EMBL" id="AXV04920.1"/>
    </source>
</evidence>
<evidence type="ECO:0000259" key="2">
    <source>
        <dbReference type="Pfam" id="PF13360"/>
    </source>
</evidence>
<proteinExistence type="predicted"/>
<dbReference type="SUPFAM" id="SSF50998">
    <property type="entry name" value="Quinoprotein alcohol dehydrogenase-like"/>
    <property type="match status" value="1"/>
</dbReference>
<feature type="region of interest" description="Disordered" evidence="1">
    <location>
        <begin position="1"/>
        <end position="26"/>
    </location>
</feature>
<dbReference type="OrthoDB" id="134501at2"/>
<keyword evidence="4" id="KW-1185">Reference proteome</keyword>
<gene>
    <name evidence="3" type="ORF">DVS28_a0212</name>
</gene>
<organism evidence="3 4">
    <name type="scientific">Euzebya pacifica</name>
    <dbReference type="NCBI Taxonomy" id="1608957"/>
    <lineage>
        <taxon>Bacteria</taxon>
        <taxon>Bacillati</taxon>
        <taxon>Actinomycetota</taxon>
        <taxon>Nitriliruptoria</taxon>
        <taxon>Euzebyales</taxon>
    </lineage>
</organism>
<accession>A0A346XRS3</accession>
<dbReference type="EMBL" id="CP031165">
    <property type="protein sequence ID" value="AXV04920.1"/>
    <property type="molecule type" value="Genomic_DNA"/>
</dbReference>
<reference evidence="3 4" key="1">
    <citation type="submission" date="2018-09" db="EMBL/GenBank/DDBJ databases">
        <title>Complete genome sequence of Euzebya sp. DY32-46 isolated from seawater of Pacific Ocean.</title>
        <authorList>
            <person name="Xu L."/>
            <person name="Wu Y.-H."/>
            <person name="Xu X.-W."/>
        </authorList>
    </citation>
    <scope>NUCLEOTIDE SEQUENCE [LARGE SCALE GENOMIC DNA]</scope>
    <source>
        <strain evidence="3 4">DY32-46</strain>
    </source>
</reference>
<feature type="domain" description="Pyrrolo-quinoline quinone repeat" evidence="2">
    <location>
        <begin position="30"/>
        <end position="153"/>
    </location>
</feature>
<dbReference type="KEGG" id="euz:DVS28_a0212"/>
<dbReference type="PANTHER" id="PTHR34512:SF30">
    <property type="entry name" value="OUTER MEMBRANE PROTEIN ASSEMBLY FACTOR BAMB"/>
    <property type="match status" value="1"/>
</dbReference>
<dbReference type="Gene3D" id="2.130.10.10">
    <property type="entry name" value="YVTN repeat-like/Quinoprotein amine dehydrogenase"/>
    <property type="match status" value="1"/>
</dbReference>
<dbReference type="InterPro" id="IPR011047">
    <property type="entry name" value="Quinoprotein_ADH-like_sf"/>
</dbReference>
<dbReference type="Pfam" id="PF13360">
    <property type="entry name" value="PQQ_2"/>
    <property type="match status" value="2"/>
</dbReference>
<sequence>MPEEEGYLLSDSGGQERLPAPVASAPSPAWTTALPGDVVGVTGDEDLVVVAVDTDTGGRLDAVELDTGESRWSAPFAGGLSAPVVTGETVVVVQRTEGADARVVGLDRQAGKEVWSTTTPDNGGLFAVLLDDGGVLLGDVDRVDRLDPLTGELSALLSGELVRRGSDAVAAYTDGTVRVAELADGTPRDERFVGPIGEDGDFVFTDERVVVFDGETIWSINTVGQREWDFTPTEDAAQVRHMVLIPGGTLLASFAGGDGTVALDVETGAVRWRSPVPVDLTGAFDGVLRGVGAPSPVQLLDLLDGSGVGSFLDLGASGTPFANGLYYAVTDEGLTAYGMADGQPVWAVAADGLLDRHAIPGGIVLTNADGTLTLLR</sequence>
<feature type="domain" description="Pyrrolo-quinoline quinone repeat" evidence="2">
    <location>
        <begin position="199"/>
        <end position="277"/>
    </location>
</feature>
<dbReference type="Proteomes" id="UP000264006">
    <property type="component" value="Chromosome"/>
</dbReference>
<dbReference type="InterPro" id="IPR002372">
    <property type="entry name" value="PQQ_rpt_dom"/>
</dbReference>
<protein>
    <recommendedName>
        <fullName evidence="2">Pyrrolo-quinoline quinone repeat domain-containing protein</fullName>
    </recommendedName>
</protein>
<name>A0A346XRS3_9ACTN</name>
<dbReference type="PANTHER" id="PTHR34512">
    <property type="entry name" value="CELL SURFACE PROTEIN"/>
    <property type="match status" value="1"/>
</dbReference>
<evidence type="ECO:0000256" key="1">
    <source>
        <dbReference type="SAM" id="MobiDB-lite"/>
    </source>
</evidence>
<dbReference type="AlphaFoldDB" id="A0A346XRS3"/>